<proteinExistence type="predicted"/>
<evidence type="ECO:0000259" key="6">
    <source>
        <dbReference type="PROSITE" id="PS50850"/>
    </source>
</evidence>
<keyword evidence="3 5" id="KW-1133">Transmembrane helix</keyword>
<dbReference type="PROSITE" id="PS50850">
    <property type="entry name" value="MFS"/>
    <property type="match status" value="1"/>
</dbReference>
<dbReference type="GO" id="GO:0022857">
    <property type="term" value="F:transmembrane transporter activity"/>
    <property type="evidence" value="ECO:0007669"/>
    <property type="project" value="InterPro"/>
</dbReference>
<dbReference type="InterPro" id="IPR020846">
    <property type="entry name" value="MFS_dom"/>
</dbReference>
<feature type="transmembrane region" description="Helical" evidence="5">
    <location>
        <begin position="394"/>
        <end position="421"/>
    </location>
</feature>
<dbReference type="PANTHER" id="PTHR42718">
    <property type="entry name" value="MAJOR FACILITATOR SUPERFAMILY MULTIDRUG TRANSPORTER MFSC"/>
    <property type="match status" value="1"/>
</dbReference>
<reference evidence="7 8" key="1">
    <citation type="submission" date="2016-08" db="EMBL/GenBank/DDBJ databases">
        <authorList>
            <person name="Seilhamer J.J."/>
        </authorList>
    </citation>
    <scope>NUCLEOTIDE SEQUENCE [LARGE SCALE GENOMIC DNA]</scope>
    <source>
        <strain evidence="7 8">BRTC-1</strain>
    </source>
</reference>
<evidence type="ECO:0000256" key="5">
    <source>
        <dbReference type="SAM" id="Phobius"/>
    </source>
</evidence>
<feature type="transmembrane region" description="Helical" evidence="5">
    <location>
        <begin position="131"/>
        <end position="155"/>
    </location>
</feature>
<feature type="transmembrane region" description="Helical" evidence="5">
    <location>
        <begin position="304"/>
        <end position="320"/>
    </location>
</feature>
<dbReference type="SUPFAM" id="SSF103473">
    <property type="entry name" value="MFS general substrate transporter"/>
    <property type="match status" value="2"/>
</dbReference>
<dbReference type="GO" id="GO:0016020">
    <property type="term" value="C:membrane"/>
    <property type="evidence" value="ECO:0007669"/>
    <property type="project" value="UniProtKB-SubCell"/>
</dbReference>
<feature type="domain" description="Major facilitator superfamily (MFS) profile" evidence="6">
    <location>
        <begin position="8"/>
        <end position="471"/>
    </location>
</feature>
<organism evidence="7 8">
    <name type="scientific">Acinetobacter larvae</name>
    <dbReference type="NCBI Taxonomy" id="1789224"/>
    <lineage>
        <taxon>Bacteria</taxon>
        <taxon>Pseudomonadati</taxon>
        <taxon>Pseudomonadota</taxon>
        <taxon>Gammaproteobacteria</taxon>
        <taxon>Moraxellales</taxon>
        <taxon>Moraxellaceae</taxon>
        <taxon>Acinetobacter</taxon>
    </lineage>
</organism>
<dbReference type="AlphaFoldDB" id="A0A1B2LX23"/>
<dbReference type="Pfam" id="PF07690">
    <property type="entry name" value="MFS_1"/>
    <property type="match status" value="1"/>
</dbReference>
<dbReference type="InterPro" id="IPR011701">
    <property type="entry name" value="MFS"/>
</dbReference>
<accession>A0A1B2LX23</accession>
<evidence type="ECO:0000256" key="3">
    <source>
        <dbReference type="ARBA" id="ARBA00022989"/>
    </source>
</evidence>
<name>A0A1B2LX23_9GAMM</name>
<evidence type="ECO:0000256" key="4">
    <source>
        <dbReference type="ARBA" id="ARBA00023136"/>
    </source>
</evidence>
<dbReference type="KEGG" id="ala:BFG52_02430"/>
<feature type="transmembrane region" description="Helical" evidence="5">
    <location>
        <begin position="198"/>
        <end position="221"/>
    </location>
</feature>
<feature type="transmembrane region" description="Helical" evidence="5">
    <location>
        <begin position="7"/>
        <end position="32"/>
    </location>
</feature>
<dbReference type="RefSeq" id="WP_067552148.1">
    <property type="nucleotide sequence ID" value="NZ_CP016895.1"/>
</dbReference>
<dbReference type="STRING" id="1789224.BFG52_02430"/>
<evidence type="ECO:0000256" key="2">
    <source>
        <dbReference type="ARBA" id="ARBA00022692"/>
    </source>
</evidence>
<feature type="transmembrane region" description="Helical" evidence="5">
    <location>
        <begin position="447"/>
        <end position="467"/>
    </location>
</feature>
<sequence>MTRQQFYALSVLILAGFVTIFDLFVVNVGIVRIEKDLSANLTEITLIIVLYELGFGLLLITGGRLGDIYGRRQLYQVGMLCFTVSSFACALAPNTLTLIIARLIQGLSAALLFPQVYASIRLNFNAQQAKFAFSCLGMSLGLAAIAGQVFGGWIIQLDLWGLSWRNIFLVNIPIGIIALYGSKHLLSHPLEQKLGLDLIGVIISALALIFILIPILMLPAIGWSMLSYGSITIGAGMLWIFYVYEKKLLQQARTPLLDVNLLKNKSFICGGLIVLAVYSTSSAFPMAMTILFQSGFALNPLQSGLLFMPASIGFILASWLTPRWQQSFGQKVLLIGALLYLLSYVALIFCNQQFNLQQHIILLLPLMLNLGFSQGMIMTPLLNWTLSFICPQYVGMASGVLATLQQIGAAFGAAMVGSLLYRHLQTLPQTSQTQPNLEHIREAFNHALSFNIGIMLVACIVLLYLIWHQFNLAAASD</sequence>
<dbReference type="PANTHER" id="PTHR42718:SF39">
    <property type="entry name" value="ACTINORHODIN TRANSPORTER-RELATED"/>
    <property type="match status" value="1"/>
</dbReference>
<feature type="transmembrane region" description="Helical" evidence="5">
    <location>
        <begin position="360"/>
        <end position="382"/>
    </location>
</feature>
<keyword evidence="8" id="KW-1185">Reference proteome</keyword>
<feature type="transmembrane region" description="Helical" evidence="5">
    <location>
        <begin position="227"/>
        <end position="245"/>
    </location>
</feature>
<dbReference type="Proteomes" id="UP000093391">
    <property type="component" value="Chromosome"/>
</dbReference>
<dbReference type="OrthoDB" id="5368493at2"/>
<feature type="transmembrane region" description="Helical" evidence="5">
    <location>
        <begin position="74"/>
        <end position="93"/>
    </location>
</feature>
<feature type="transmembrane region" description="Helical" evidence="5">
    <location>
        <begin position="99"/>
        <end position="119"/>
    </location>
</feature>
<evidence type="ECO:0000313" key="8">
    <source>
        <dbReference type="Proteomes" id="UP000093391"/>
    </source>
</evidence>
<feature type="transmembrane region" description="Helical" evidence="5">
    <location>
        <begin position="332"/>
        <end position="354"/>
    </location>
</feature>
<protein>
    <recommendedName>
        <fullName evidence="6">Major facilitator superfamily (MFS) profile domain-containing protein</fullName>
    </recommendedName>
</protein>
<feature type="transmembrane region" description="Helical" evidence="5">
    <location>
        <begin position="44"/>
        <end position="62"/>
    </location>
</feature>
<evidence type="ECO:0000256" key="1">
    <source>
        <dbReference type="ARBA" id="ARBA00004141"/>
    </source>
</evidence>
<keyword evidence="2 5" id="KW-0812">Transmembrane</keyword>
<dbReference type="Gene3D" id="1.20.1720.10">
    <property type="entry name" value="Multidrug resistance protein D"/>
    <property type="match status" value="2"/>
</dbReference>
<keyword evidence="4 5" id="KW-0472">Membrane</keyword>
<dbReference type="EMBL" id="CP016895">
    <property type="protein sequence ID" value="AOA57323.1"/>
    <property type="molecule type" value="Genomic_DNA"/>
</dbReference>
<dbReference type="CDD" id="cd17321">
    <property type="entry name" value="MFS_MMR_MDR_like"/>
    <property type="match status" value="1"/>
</dbReference>
<evidence type="ECO:0000313" key="7">
    <source>
        <dbReference type="EMBL" id="AOA57323.1"/>
    </source>
</evidence>
<gene>
    <name evidence="7" type="ORF">BFG52_02430</name>
</gene>
<feature type="transmembrane region" description="Helical" evidence="5">
    <location>
        <begin position="167"/>
        <end position="186"/>
    </location>
</feature>
<comment type="subcellular location">
    <subcellularLocation>
        <location evidence="1">Membrane</location>
        <topology evidence="1">Multi-pass membrane protein</topology>
    </subcellularLocation>
</comment>
<dbReference type="InterPro" id="IPR036259">
    <property type="entry name" value="MFS_trans_sf"/>
</dbReference>